<dbReference type="InParanoid" id="A0A0Q9WNG7"/>
<feature type="non-terminal residue" evidence="2">
    <location>
        <position position="224"/>
    </location>
</feature>
<feature type="compositionally biased region" description="Basic and acidic residues" evidence="1">
    <location>
        <begin position="76"/>
        <end position="88"/>
    </location>
</feature>
<name>A0A0Q9WNG7_DROWI</name>
<reference evidence="2 3" key="1">
    <citation type="journal article" date="2007" name="Nature">
        <title>Evolution of genes and genomes on the Drosophila phylogeny.</title>
        <authorList>
            <consortium name="Drosophila 12 Genomes Consortium"/>
            <person name="Clark A.G."/>
            <person name="Eisen M.B."/>
            <person name="Smith D.R."/>
            <person name="Bergman C.M."/>
            <person name="Oliver B."/>
            <person name="Markow T.A."/>
            <person name="Kaufman T.C."/>
            <person name="Kellis M."/>
            <person name="Gelbart W."/>
            <person name="Iyer V.N."/>
            <person name="Pollard D.A."/>
            <person name="Sackton T.B."/>
            <person name="Larracuente A.M."/>
            <person name="Singh N.D."/>
            <person name="Abad J.P."/>
            <person name="Abt D.N."/>
            <person name="Adryan B."/>
            <person name="Aguade M."/>
            <person name="Akashi H."/>
            <person name="Anderson W.W."/>
            <person name="Aquadro C.F."/>
            <person name="Ardell D.H."/>
            <person name="Arguello R."/>
            <person name="Artieri C.G."/>
            <person name="Barbash D.A."/>
            <person name="Barker D."/>
            <person name="Barsanti P."/>
            <person name="Batterham P."/>
            <person name="Batzoglou S."/>
            <person name="Begun D."/>
            <person name="Bhutkar A."/>
            <person name="Blanco E."/>
            <person name="Bosak S.A."/>
            <person name="Bradley R.K."/>
            <person name="Brand A.D."/>
            <person name="Brent M.R."/>
            <person name="Brooks A.N."/>
            <person name="Brown R.H."/>
            <person name="Butlin R.K."/>
            <person name="Caggese C."/>
            <person name="Calvi B.R."/>
            <person name="Bernardo de Carvalho A."/>
            <person name="Caspi A."/>
            <person name="Castrezana S."/>
            <person name="Celniker S.E."/>
            <person name="Chang J.L."/>
            <person name="Chapple C."/>
            <person name="Chatterji S."/>
            <person name="Chinwalla A."/>
            <person name="Civetta A."/>
            <person name="Clifton S.W."/>
            <person name="Comeron J.M."/>
            <person name="Costello J.C."/>
            <person name="Coyne J.A."/>
            <person name="Daub J."/>
            <person name="David R.G."/>
            <person name="Delcher A.L."/>
            <person name="Delehaunty K."/>
            <person name="Do C.B."/>
            <person name="Ebling H."/>
            <person name="Edwards K."/>
            <person name="Eickbush T."/>
            <person name="Evans J.D."/>
            <person name="Filipski A."/>
            <person name="Findeiss S."/>
            <person name="Freyhult E."/>
            <person name="Fulton L."/>
            <person name="Fulton R."/>
            <person name="Garcia A.C."/>
            <person name="Gardiner A."/>
            <person name="Garfield D.A."/>
            <person name="Garvin B.E."/>
            <person name="Gibson G."/>
            <person name="Gilbert D."/>
            <person name="Gnerre S."/>
            <person name="Godfrey J."/>
            <person name="Good R."/>
            <person name="Gotea V."/>
            <person name="Gravely B."/>
            <person name="Greenberg A.J."/>
            <person name="Griffiths-Jones S."/>
            <person name="Gross S."/>
            <person name="Guigo R."/>
            <person name="Gustafson E.A."/>
            <person name="Haerty W."/>
            <person name="Hahn M.W."/>
            <person name="Halligan D.L."/>
            <person name="Halpern A.L."/>
            <person name="Halter G.M."/>
            <person name="Han M.V."/>
            <person name="Heger A."/>
            <person name="Hillier L."/>
            <person name="Hinrichs A.S."/>
            <person name="Holmes I."/>
            <person name="Hoskins R.A."/>
            <person name="Hubisz M.J."/>
            <person name="Hultmark D."/>
            <person name="Huntley M.A."/>
            <person name="Jaffe D.B."/>
            <person name="Jagadeeshan S."/>
            <person name="Jeck W.R."/>
            <person name="Johnson J."/>
            <person name="Jones C.D."/>
            <person name="Jordan W.C."/>
            <person name="Karpen G.H."/>
            <person name="Kataoka E."/>
            <person name="Keightley P.D."/>
            <person name="Kheradpour P."/>
            <person name="Kirkness E.F."/>
            <person name="Koerich L.B."/>
            <person name="Kristiansen K."/>
            <person name="Kudrna D."/>
            <person name="Kulathinal R.J."/>
            <person name="Kumar S."/>
            <person name="Kwok R."/>
            <person name="Lander E."/>
            <person name="Langley C.H."/>
            <person name="Lapoint R."/>
            <person name="Lazzaro B.P."/>
            <person name="Lee S.J."/>
            <person name="Levesque L."/>
            <person name="Li R."/>
            <person name="Lin C.F."/>
            <person name="Lin M.F."/>
            <person name="Lindblad-Toh K."/>
            <person name="Llopart A."/>
            <person name="Long M."/>
            <person name="Low L."/>
            <person name="Lozovsky E."/>
            <person name="Lu J."/>
            <person name="Luo M."/>
            <person name="Machado C.A."/>
            <person name="Makalowski W."/>
            <person name="Marzo M."/>
            <person name="Matsuda M."/>
            <person name="Matzkin L."/>
            <person name="McAllister B."/>
            <person name="McBride C.S."/>
            <person name="McKernan B."/>
            <person name="McKernan K."/>
            <person name="Mendez-Lago M."/>
            <person name="Minx P."/>
            <person name="Mollenhauer M.U."/>
            <person name="Montooth K."/>
            <person name="Mount S.M."/>
            <person name="Mu X."/>
            <person name="Myers E."/>
            <person name="Negre B."/>
            <person name="Newfeld S."/>
            <person name="Nielsen R."/>
            <person name="Noor M.A."/>
            <person name="O'Grady P."/>
            <person name="Pachter L."/>
            <person name="Papaceit M."/>
            <person name="Parisi M.J."/>
            <person name="Parisi M."/>
            <person name="Parts L."/>
            <person name="Pedersen J.S."/>
            <person name="Pesole G."/>
            <person name="Phillippy A.M."/>
            <person name="Ponting C.P."/>
            <person name="Pop M."/>
            <person name="Porcelli D."/>
            <person name="Powell J.R."/>
            <person name="Prohaska S."/>
            <person name="Pruitt K."/>
            <person name="Puig M."/>
            <person name="Quesneville H."/>
            <person name="Ram K.R."/>
            <person name="Rand D."/>
            <person name="Rasmussen M.D."/>
            <person name="Reed L.K."/>
            <person name="Reenan R."/>
            <person name="Reily A."/>
            <person name="Remington K.A."/>
            <person name="Rieger T.T."/>
            <person name="Ritchie M.G."/>
            <person name="Robin C."/>
            <person name="Rogers Y.H."/>
            <person name="Rohde C."/>
            <person name="Rozas J."/>
            <person name="Rubenfield M.J."/>
            <person name="Ruiz A."/>
            <person name="Russo S."/>
            <person name="Salzberg S.L."/>
            <person name="Sanchez-Gracia A."/>
            <person name="Saranga D.J."/>
            <person name="Sato H."/>
            <person name="Schaeffer S.W."/>
            <person name="Schatz M.C."/>
            <person name="Schlenke T."/>
            <person name="Schwartz R."/>
            <person name="Segarra C."/>
            <person name="Singh R.S."/>
            <person name="Sirot L."/>
            <person name="Sirota M."/>
            <person name="Sisneros N.B."/>
            <person name="Smith C.D."/>
            <person name="Smith T.F."/>
            <person name="Spieth J."/>
            <person name="Stage D.E."/>
            <person name="Stark A."/>
            <person name="Stephan W."/>
            <person name="Strausberg R.L."/>
            <person name="Strempel S."/>
            <person name="Sturgill D."/>
            <person name="Sutton G."/>
            <person name="Sutton G.G."/>
            <person name="Tao W."/>
            <person name="Teichmann S."/>
            <person name="Tobari Y.N."/>
            <person name="Tomimura Y."/>
            <person name="Tsolas J.M."/>
            <person name="Valente V.L."/>
            <person name="Venter E."/>
            <person name="Venter J.C."/>
            <person name="Vicario S."/>
            <person name="Vieira F.G."/>
            <person name="Vilella A.J."/>
            <person name="Villasante A."/>
            <person name="Walenz B."/>
            <person name="Wang J."/>
            <person name="Wasserman M."/>
            <person name="Watts T."/>
            <person name="Wilson D."/>
            <person name="Wilson R.K."/>
            <person name="Wing R.A."/>
            <person name="Wolfner M.F."/>
            <person name="Wong A."/>
            <person name="Wong G.K."/>
            <person name="Wu C.I."/>
            <person name="Wu G."/>
            <person name="Yamamoto D."/>
            <person name="Yang H.P."/>
            <person name="Yang S.P."/>
            <person name="Yorke J.A."/>
            <person name="Yoshida K."/>
            <person name="Zdobnov E."/>
            <person name="Zhang P."/>
            <person name="Zhang Y."/>
            <person name="Zimin A.V."/>
            <person name="Baldwin J."/>
            <person name="Abdouelleil A."/>
            <person name="Abdulkadir J."/>
            <person name="Abebe A."/>
            <person name="Abera B."/>
            <person name="Abreu J."/>
            <person name="Acer S.C."/>
            <person name="Aftuck L."/>
            <person name="Alexander A."/>
            <person name="An P."/>
            <person name="Anderson E."/>
            <person name="Anderson S."/>
            <person name="Arachi H."/>
            <person name="Azer M."/>
            <person name="Bachantsang P."/>
            <person name="Barry A."/>
            <person name="Bayul T."/>
            <person name="Berlin A."/>
            <person name="Bessette D."/>
            <person name="Bloom T."/>
            <person name="Blye J."/>
            <person name="Boguslavskiy L."/>
            <person name="Bonnet C."/>
            <person name="Boukhgalter B."/>
            <person name="Bourzgui I."/>
            <person name="Brown A."/>
            <person name="Cahill P."/>
            <person name="Channer S."/>
            <person name="Cheshatsang Y."/>
            <person name="Chuda L."/>
            <person name="Citroen M."/>
            <person name="Collymore A."/>
            <person name="Cooke P."/>
            <person name="Costello M."/>
            <person name="D'Aco K."/>
            <person name="Daza R."/>
            <person name="De Haan G."/>
            <person name="DeGray S."/>
            <person name="DeMaso C."/>
            <person name="Dhargay N."/>
            <person name="Dooley K."/>
            <person name="Dooley E."/>
            <person name="Doricent M."/>
            <person name="Dorje P."/>
            <person name="Dorjee K."/>
            <person name="Dupes A."/>
            <person name="Elong R."/>
            <person name="Falk J."/>
            <person name="Farina A."/>
            <person name="Faro S."/>
            <person name="Ferguson D."/>
            <person name="Fisher S."/>
            <person name="Foley C.D."/>
            <person name="Franke A."/>
            <person name="Friedrich D."/>
            <person name="Gadbois L."/>
            <person name="Gearin G."/>
            <person name="Gearin C.R."/>
            <person name="Giannoukos G."/>
            <person name="Goode T."/>
            <person name="Graham J."/>
            <person name="Grandbois E."/>
            <person name="Grewal S."/>
            <person name="Gyaltsen K."/>
            <person name="Hafez N."/>
            <person name="Hagos B."/>
            <person name="Hall J."/>
            <person name="Henson C."/>
            <person name="Hollinger A."/>
            <person name="Honan T."/>
            <person name="Huard M.D."/>
            <person name="Hughes L."/>
            <person name="Hurhula B."/>
            <person name="Husby M.E."/>
            <person name="Kamat A."/>
            <person name="Kanga B."/>
            <person name="Kashin S."/>
            <person name="Khazanovich D."/>
            <person name="Kisner P."/>
            <person name="Lance K."/>
            <person name="Lara M."/>
            <person name="Lee W."/>
            <person name="Lennon N."/>
            <person name="Letendre F."/>
            <person name="LeVine R."/>
            <person name="Lipovsky A."/>
            <person name="Liu X."/>
            <person name="Liu J."/>
            <person name="Liu S."/>
            <person name="Lokyitsang T."/>
            <person name="Lokyitsang Y."/>
            <person name="Lubonja R."/>
            <person name="Lui A."/>
            <person name="MacDonald P."/>
            <person name="Magnisalis V."/>
            <person name="Maru K."/>
            <person name="Matthews C."/>
            <person name="McCusker W."/>
            <person name="McDonough S."/>
            <person name="Mehta T."/>
            <person name="Meldrim J."/>
            <person name="Meneus L."/>
            <person name="Mihai O."/>
            <person name="Mihalev A."/>
            <person name="Mihova T."/>
            <person name="Mittelman R."/>
            <person name="Mlenga V."/>
            <person name="Montmayeur A."/>
            <person name="Mulrain L."/>
            <person name="Navidi A."/>
            <person name="Naylor J."/>
            <person name="Negash T."/>
            <person name="Nguyen T."/>
            <person name="Nguyen N."/>
            <person name="Nicol R."/>
            <person name="Norbu C."/>
            <person name="Norbu N."/>
            <person name="Novod N."/>
            <person name="O'Neill B."/>
            <person name="Osman S."/>
            <person name="Markiewicz E."/>
            <person name="Oyono O.L."/>
            <person name="Patti C."/>
            <person name="Phunkhang P."/>
            <person name="Pierre F."/>
            <person name="Priest M."/>
            <person name="Raghuraman S."/>
            <person name="Rege F."/>
            <person name="Reyes R."/>
            <person name="Rise C."/>
            <person name="Rogov P."/>
            <person name="Ross K."/>
            <person name="Ryan E."/>
            <person name="Settipalli S."/>
            <person name="Shea T."/>
            <person name="Sherpa N."/>
            <person name="Shi L."/>
            <person name="Shih D."/>
            <person name="Sparrow T."/>
            <person name="Spaulding J."/>
            <person name="Stalker J."/>
            <person name="Stange-Thomann N."/>
            <person name="Stavropoulos S."/>
            <person name="Stone C."/>
            <person name="Strader C."/>
            <person name="Tesfaye S."/>
            <person name="Thomson T."/>
            <person name="Thoulutsang Y."/>
            <person name="Thoulutsang D."/>
            <person name="Topham K."/>
            <person name="Topping I."/>
            <person name="Tsamla T."/>
            <person name="Vassiliev H."/>
            <person name="Vo A."/>
            <person name="Wangchuk T."/>
            <person name="Wangdi T."/>
            <person name="Weiand M."/>
            <person name="Wilkinson J."/>
            <person name="Wilson A."/>
            <person name="Yadav S."/>
            <person name="Young G."/>
            <person name="Yu Q."/>
            <person name="Zembek L."/>
            <person name="Zhong D."/>
            <person name="Zimmer A."/>
            <person name="Zwirko Z."/>
            <person name="Jaffe D.B."/>
            <person name="Alvarez P."/>
            <person name="Brockman W."/>
            <person name="Butler J."/>
            <person name="Chin C."/>
            <person name="Gnerre S."/>
            <person name="Grabherr M."/>
            <person name="Kleber M."/>
            <person name="Mauceli E."/>
            <person name="MacCallum I."/>
        </authorList>
    </citation>
    <scope>NUCLEOTIDE SEQUENCE [LARGE SCALE GENOMIC DNA]</scope>
    <source>
        <strain evidence="3">Tucson 14030-0811.24</strain>
    </source>
</reference>
<feature type="region of interest" description="Disordered" evidence="1">
    <location>
        <begin position="1"/>
        <end position="59"/>
    </location>
</feature>
<dbReference type="Proteomes" id="UP000007798">
    <property type="component" value="Unassembled WGS sequence"/>
</dbReference>
<evidence type="ECO:0000313" key="3">
    <source>
        <dbReference type="Proteomes" id="UP000007798"/>
    </source>
</evidence>
<feature type="region of interest" description="Disordered" evidence="1">
    <location>
        <begin position="186"/>
        <end position="224"/>
    </location>
</feature>
<dbReference type="SMR" id="A0A0Q9WNG7"/>
<feature type="compositionally biased region" description="Basic and acidic residues" evidence="1">
    <location>
        <begin position="209"/>
        <end position="224"/>
    </location>
</feature>
<dbReference type="EMBL" id="CH961274">
    <property type="protein sequence ID" value="KRF97398.1"/>
    <property type="molecule type" value="Genomic_DNA"/>
</dbReference>
<dbReference type="AlphaFoldDB" id="A0A0Q9WNG7"/>
<evidence type="ECO:0000313" key="2">
    <source>
        <dbReference type="EMBL" id="KRF97398.1"/>
    </source>
</evidence>
<feature type="region of interest" description="Disordered" evidence="1">
    <location>
        <begin position="76"/>
        <end position="97"/>
    </location>
</feature>
<protein>
    <submittedName>
        <fullName evidence="2">Uncharacterized protein</fullName>
    </submittedName>
</protein>
<proteinExistence type="predicted"/>
<keyword evidence="3" id="KW-1185">Reference proteome</keyword>
<gene>
    <name evidence="2" type="primary">Dwil\GK28150</name>
    <name evidence="2" type="ORF">Dwil_GK28150</name>
</gene>
<accession>A0A0Q9WNG7</accession>
<organism evidence="2 3">
    <name type="scientific">Drosophila willistoni</name>
    <name type="common">Fruit fly</name>
    <dbReference type="NCBI Taxonomy" id="7260"/>
    <lineage>
        <taxon>Eukaryota</taxon>
        <taxon>Metazoa</taxon>
        <taxon>Ecdysozoa</taxon>
        <taxon>Arthropoda</taxon>
        <taxon>Hexapoda</taxon>
        <taxon>Insecta</taxon>
        <taxon>Pterygota</taxon>
        <taxon>Neoptera</taxon>
        <taxon>Endopterygota</taxon>
        <taxon>Diptera</taxon>
        <taxon>Brachycera</taxon>
        <taxon>Muscomorpha</taxon>
        <taxon>Ephydroidea</taxon>
        <taxon>Drosophilidae</taxon>
        <taxon>Drosophila</taxon>
        <taxon>Sophophora</taxon>
    </lineage>
</organism>
<sequence>MPVSQMEYEEDGQRASARRVLIPPDQPSQWSTPTAWSLGPNEDADPQQPNQMNAICEPVDPENEDLGILLRSMEEEKRQQQIEQHRQQQNEQMLRQRRQYQDRELDLLEQMQQRPNNPLQQQIPEWARQDDQNSYNPYNTRQLYSCLIPVEDEIRENRQRLQWQQQLFDDYEQQPPTDYIVANSHMNQRPQQENHRERQHRERLHQKRIHQERLQWERRQMQER</sequence>
<evidence type="ECO:0000256" key="1">
    <source>
        <dbReference type="SAM" id="MobiDB-lite"/>
    </source>
</evidence>